<dbReference type="PROSITE" id="PS50011">
    <property type="entry name" value="PROTEIN_KINASE_DOM"/>
    <property type="match status" value="1"/>
</dbReference>
<dbReference type="GO" id="GO:0004713">
    <property type="term" value="F:protein tyrosine kinase activity"/>
    <property type="evidence" value="ECO:0007669"/>
    <property type="project" value="TreeGrafter"/>
</dbReference>
<protein>
    <submittedName>
        <fullName evidence="9">Predicted protein</fullName>
    </submittedName>
</protein>
<sequence>MSASASTAFAKYDAASDAARAASSASPSASASSTGGSRVLANATVLLSDAYKRCNPSFGYTPAINPRRQLTKPSKPCGNDGHDNENQDLIISVNDVLAADDGSSPAFVVTDVLGSGTFGQVVRCREKGGAGVSAAVKVIKNHPAYFHQAHVEIGILHMLNQECDQRDENHIVRMLSHFVHRSHLCIVFEVLNINLYELLRQNKFKGLAIGLVRVFVSQLLDALRVLRLANVIHCDLKPENILIKNIETAEIKLIDFGSACFQNRTVYQYIQSRFYRSPEVVLGSPYGMPIDVWSLGCVAAELFLGLPLFPGASEYNLLTRMCETLGPPPSSMLASAANAHKFFKKNESTGGGATATGGLSAAIGGGGGDSYELYTLDEYEQKSGKKVAMGKRYFKHTLLNDVVHGARMSSSASEEAQMKERADRASLLDLLHGLLDLDPKTRWTPDQAKAHPFVRDAPFAGPGSFVPPPPEEVCVAKEVQAAREQAAARAAASVTKRGPAAAATAAAAAEPEPEPEPAAEEPRTPERATAAPAATSGGLAAALAASSSGSDPAAAQIQAQIQAQAAFLQQQQQQQAAAMAAQQAASFSAGSFTGTPVSTACHRTR</sequence>
<dbReference type="GO" id="GO:0004674">
    <property type="term" value="F:protein serine/threonine kinase activity"/>
    <property type="evidence" value="ECO:0007669"/>
    <property type="project" value="UniProtKB-KW"/>
</dbReference>
<keyword evidence="2" id="KW-0808">Transferase</keyword>
<feature type="binding site" evidence="6">
    <location>
        <position position="137"/>
    </location>
    <ligand>
        <name>ATP</name>
        <dbReference type="ChEBI" id="CHEBI:30616"/>
    </ligand>
</feature>
<dbReference type="InterPro" id="IPR050494">
    <property type="entry name" value="Ser_Thr_dual-spec_kinase"/>
</dbReference>
<dbReference type="RefSeq" id="XP_003057930.1">
    <property type="nucleotide sequence ID" value="XM_003057884.1"/>
</dbReference>
<dbReference type="STRING" id="564608.C1MRI0"/>
<evidence type="ECO:0000313" key="10">
    <source>
        <dbReference type="Proteomes" id="UP000001876"/>
    </source>
</evidence>
<keyword evidence="10" id="KW-1185">Reference proteome</keyword>
<dbReference type="OMA" id="QARIIHC"/>
<organism evidence="10">
    <name type="scientific">Micromonas pusilla (strain CCMP1545)</name>
    <name type="common">Picoplanktonic green alga</name>
    <dbReference type="NCBI Taxonomy" id="564608"/>
    <lineage>
        <taxon>Eukaryota</taxon>
        <taxon>Viridiplantae</taxon>
        <taxon>Chlorophyta</taxon>
        <taxon>Mamiellophyceae</taxon>
        <taxon>Mamiellales</taxon>
        <taxon>Mamiellaceae</taxon>
        <taxon>Micromonas</taxon>
    </lineage>
</organism>
<dbReference type="eggNOG" id="KOG0667">
    <property type="taxonomic scope" value="Eukaryota"/>
</dbReference>
<dbReference type="Pfam" id="PF00069">
    <property type="entry name" value="Pkinase"/>
    <property type="match status" value="1"/>
</dbReference>
<dbReference type="PROSITE" id="PS00107">
    <property type="entry name" value="PROTEIN_KINASE_ATP"/>
    <property type="match status" value="1"/>
</dbReference>
<dbReference type="SMART" id="SM00220">
    <property type="entry name" value="S_TKc"/>
    <property type="match status" value="1"/>
</dbReference>
<accession>C1MRI0</accession>
<dbReference type="PROSITE" id="PS00108">
    <property type="entry name" value="PROTEIN_KINASE_ST"/>
    <property type="match status" value="1"/>
</dbReference>
<dbReference type="AlphaFoldDB" id="C1MRI0"/>
<evidence type="ECO:0000256" key="4">
    <source>
        <dbReference type="ARBA" id="ARBA00022777"/>
    </source>
</evidence>
<keyword evidence="3 6" id="KW-0547">Nucleotide-binding</keyword>
<dbReference type="KEGG" id="mpp:MICPUCDRAFT_39551"/>
<keyword evidence="4" id="KW-0418">Kinase</keyword>
<evidence type="ECO:0000259" key="8">
    <source>
        <dbReference type="PROSITE" id="PS50011"/>
    </source>
</evidence>
<dbReference type="EMBL" id="GG663738">
    <property type="protein sequence ID" value="EEH57881.1"/>
    <property type="molecule type" value="Genomic_DNA"/>
</dbReference>
<dbReference type="InterPro" id="IPR008271">
    <property type="entry name" value="Ser/Thr_kinase_AS"/>
</dbReference>
<dbReference type="InterPro" id="IPR000719">
    <property type="entry name" value="Prot_kinase_dom"/>
</dbReference>
<keyword evidence="1" id="KW-0723">Serine/threonine-protein kinase</keyword>
<dbReference type="Gene3D" id="3.30.200.20">
    <property type="entry name" value="Phosphorylase Kinase, domain 1"/>
    <property type="match status" value="1"/>
</dbReference>
<dbReference type="GO" id="GO:0005737">
    <property type="term" value="C:cytoplasm"/>
    <property type="evidence" value="ECO:0007669"/>
    <property type="project" value="TreeGrafter"/>
</dbReference>
<evidence type="ECO:0000256" key="2">
    <source>
        <dbReference type="ARBA" id="ARBA00022679"/>
    </source>
</evidence>
<feature type="region of interest" description="Disordered" evidence="7">
    <location>
        <begin position="578"/>
        <end position="605"/>
    </location>
</feature>
<dbReference type="OrthoDB" id="9332038at2759"/>
<feature type="region of interest" description="Disordered" evidence="7">
    <location>
        <begin position="490"/>
        <end position="535"/>
    </location>
</feature>
<evidence type="ECO:0000256" key="6">
    <source>
        <dbReference type="PROSITE-ProRule" id="PRU10141"/>
    </source>
</evidence>
<evidence type="ECO:0000256" key="5">
    <source>
        <dbReference type="ARBA" id="ARBA00022840"/>
    </source>
</evidence>
<dbReference type="Proteomes" id="UP000001876">
    <property type="component" value="Unassembled WGS sequence"/>
</dbReference>
<feature type="compositionally biased region" description="Polar residues" evidence="7">
    <location>
        <begin position="586"/>
        <end position="598"/>
    </location>
</feature>
<dbReference type="InterPro" id="IPR011009">
    <property type="entry name" value="Kinase-like_dom_sf"/>
</dbReference>
<evidence type="ECO:0000256" key="1">
    <source>
        <dbReference type="ARBA" id="ARBA00022527"/>
    </source>
</evidence>
<dbReference type="PANTHER" id="PTHR24058:SF17">
    <property type="entry name" value="HOMEODOMAIN INTERACTING PROTEIN KINASE, ISOFORM D"/>
    <property type="match status" value="1"/>
</dbReference>
<evidence type="ECO:0000256" key="3">
    <source>
        <dbReference type="ARBA" id="ARBA00022741"/>
    </source>
</evidence>
<dbReference type="GeneID" id="9683750"/>
<proteinExistence type="predicted"/>
<dbReference type="PANTHER" id="PTHR24058">
    <property type="entry name" value="DUAL SPECIFICITY PROTEIN KINASE"/>
    <property type="match status" value="1"/>
</dbReference>
<dbReference type="SUPFAM" id="SSF56112">
    <property type="entry name" value="Protein kinase-like (PK-like)"/>
    <property type="match status" value="1"/>
</dbReference>
<reference evidence="9 10" key="1">
    <citation type="journal article" date="2009" name="Science">
        <title>Green evolution and dynamic adaptations revealed by genomes of the marine picoeukaryotes Micromonas.</title>
        <authorList>
            <person name="Worden A.Z."/>
            <person name="Lee J.H."/>
            <person name="Mock T."/>
            <person name="Rouze P."/>
            <person name="Simmons M.P."/>
            <person name="Aerts A.L."/>
            <person name="Allen A.E."/>
            <person name="Cuvelier M.L."/>
            <person name="Derelle E."/>
            <person name="Everett M.V."/>
            <person name="Foulon E."/>
            <person name="Grimwood J."/>
            <person name="Gundlach H."/>
            <person name="Henrissat B."/>
            <person name="Napoli C."/>
            <person name="McDonald S.M."/>
            <person name="Parker M.S."/>
            <person name="Rombauts S."/>
            <person name="Salamov A."/>
            <person name="Von Dassow P."/>
            <person name="Badger J.H."/>
            <person name="Coutinho P.M."/>
            <person name="Demir E."/>
            <person name="Dubchak I."/>
            <person name="Gentemann C."/>
            <person name="Eikrem W."/>
            <person name="Gready J.E."/>
            <person name="John U."/>
            <person name="Lanier W."/>
            <person name="Lindquist E.A."/>
            <person name="Lucas S."/>
            <person name="Mayer K.F."/>
            <person name="Moreau H."/>
            <person name="Not F."/>
            <person name="Otillar R."/>
            <person name="Panaud O."/>
            <person name="Pangilinan J."/>
            <person name="Paulsen I."/>
            <person name="Piegu B."/>
            <person name="Poliakov A."/>
            <person name="Robbens S."/>
            <person name="Schmutz J."/>
            <person name="Toulza E."/>
            <person name="Wyss T."/>
            <person name="Zelensky A."/>
            <person name="Zhou K."/>
            <person name="Armbrust E.V."/>
            <person name="Bhattacharya D."/>
            <person name="Goodenough U.W."/>
            <person name="Van de Peer Y."/>
            <person name="Grigoriev I.V."/>
        </authorList>
    </citation>
    <scope>NUCLEOTIDE SEQUENCE [LARGE SCALE GENOMIC DNA]</scope>
    <source>
        <strain evidence="9 10">CCMP1545</strain>
    </source>
</reference>
<dbReference type="GO" id="GO:0005524">
    <property type="term" value="F:ATP binding"/>
    <property type="evidence" value="ECO:0007669"/>
    <property type="project" value="UniProtKB-UniRule"/>
</dbReference>
<dbReference type="InterPro" id="IPR017441">
    <property type="entry name" value="Protein_kinase_ATP_BS"/>
</dbReference>
<dbReference type="Gene3D" id="1.10.510.10">
    <property type="entry name" value="Transferase(Phosphotransferase) domain 1"/>
    <property type="match status" value="1"/>
</dbReference>
<evidence type="ECO:0000313" key="9">
    <source>
        <dbReference type="EMBL" id="EEH57881.1"/>
    </source>
</evidence>
<feature type="domain" description="Protein kinase" evidence="8">
    <location>
        <begin position="107"/>
        <end position="454"/>
    </location>
</feature>
<evidence type="ECO:0000256" key="7">
    <source>
        <dbReference type="SAM" id="MobiDB-lite"/>
    </source>
</evidence>
<keyword evidence="5 6" id="KW-0067">ATP-binding</keyword>
<gene>
    <name evidence="9" type="ORF">MICPUCDRAFT_39551</name>
</gene>
<feature type="region of interest" description="Disordered" evidence="7">
    <location>
        <begin position="62"/>
        <end position="85"/>
    </location>
</feature>
<name>C1MRI0_MICPC</name>
<feature type="compositionally biased region" description="Low complexity" evidence="7">
    <location>
        <begin position="490"/>
        <end position="510"/>
    </location>
</feature>